<keyword evidence="4" id="KW-1185">Reference proteome</keyword>
<evidence type="ECO:0000313" key="4">
    <source>
        <dbReference type="Proteomes" id="UP000242188"/>
    </source>
</evidence>
<feature type="region of interest" description="Disordered" evidence="1">
    <location>
        <begin position="324"/>
        <end position="350"/>
    </location>
</feature>
<comment type="caution">
    <text evidence="3">The sequence shown here is derived from an EMBL/GenBank/DDBJ whole genome shotgun (WGS) entry which is preliminary data.</text>
</comment>
<dbReference type="AlphaFoldDB" id="A0A210QBU3"/>
<protein>
    <submittedName>
        <fullName evidence="3">Uncharacterized protein</fullName>
    </submittedName>
</protein>
<evidence type="ECO:0000256" key="1">
    <source>
        <dbReference type="SAM" id="MobiDB-lite"/>
    </source>
</evidence>
<gene>
    <name evidence="3" type="ORF">KP79_PYT08129</name>
</gene>
<dbReference type="EMBL" id="NEDP02004236">
    <property type="protein sequence ID" value="OWF46203.1"/>
    <property type="molecule type" value="Genomic_DNA"/>
</dbReference>
<dbReference type="Proteomes" id="UP000242188">
    <property type="component" value="Unassembled WGS sequence"/>
</dbReference>
<evidence type="ECO:0000313" key="3">
    <source>
        <dbReference type="EMBL" id="OWF46203.1"/>
    </source>
</evidence>
<accession>A0A210QBU3</accession>
<feature type="transmembrane region" description="Helical" evidence="2">
    <location>
        <begin position="39"/>
        <end position="60"/>
    </location>
</feature>
<reference evidence="3 4" key="1">
    <citation type="journal article" date="2017" name="Nat. Ecol. Evol.">
        <title>Scallop genome provides insights into evolution of bilaterian karyotype and development.</title>
        <authorList>
            <person name="Wang S."/>
            <person name="Zhang J."/>
            <person name="Jiao W."/>
            <person name="Li J."/>
            <person name="Xun X."/>
            <person name="Sun Y."/>
            <person name="Guo X."/>
            <person name="Huan P."/>
            <person name="Dong B."/>
            <person name="Zhang L."/>
            <person name="Hu X."/>
            <person name="Sun X."/>
            <person name="Wang J."/>
            <person name="Zhao C."/>
            <person name="Wang Y."/>
            <person name="Wang D."/>
            <person name="Huang X."/>
            <person name="Wang R."/>
            <person name="Lv J."/>
            <person name="Li Y."/>
            <person name="Zhang Z."/>
            <person name="Liu B."/>
            <person name="Lu W."/>
            <person name="Hui Y."/>
            <person name="Liang J."/>
            <person name="Zhou Z."/>
            <person name="Hou R."/>
            <person name="Li X."/>
            <person name="Liu Y."/>
            <person name="Li H."/>
            <person name="Ning X."/>
            <person name="Lin Y."/>
            <person name="Zhao L."/>
            <person name="Xing Q."/>
            <person name="Dou J."/>
            <person name="Li Y."/>
            <person name="Mao J."/>
            <person name="Guo H."/>
            <person name="Dou H."/>
            <person name="Li T."/>
            <person name="Mu C."/>
            <person name="Jiang W."/>
            <person name="Fu Q."/>
            <person name="Fu X."/>
            <person name="Miao Y."/>
            <person name="Liu J."/>
            <person name="Yu Q."/>
            <person name="Li R."/>
            <person name="Liao H."/>
            <person name="Li X."/>
            <person name="Kong Y."/>
            <person name="Jiang Z."/>
            <person name="Chourrout D."/>
            <person name="Li R."/>
            <person name="Bao Z."/>
        </authorList>
    </citation>
    <scope>NUCLEOTIDE SEQUENCE [LARGE SCALE GENOMIC DNA]</scope>
    <source>
        <strain evidence="3 4">PY_sf001</strain>
    </source>
</reference>
<feature type="region of interest" description="Disordered" evidence="1">
    <location>
        <begin position="181"/>
        <end position="208"/>
    </location>
</feature>
<name>A0A210QBU3_MIZYE</name>
<feature type="compositionally biased region" description="Low complexity" evidence="1">
    <location>
        <begin position="184"/>
        <end position="193"/>
    </location>
</feature>
<evidence type="ECO:0000256" key="2">
    <source>
        <dbReference type="SAM" id="Phobius"/>
    </source>
</evidence>
<sequence length="484" mass="53137">MAHTYYQNVLFCSGEASRNVILPEETTIPPADDSGDSSWGVIVPVILLGLFVVSFIIFLCRHCIRRKRRRSPSDSTATSLGRFSRSLVGSSTTGISYIHSTTRSTTHLSSNLRVDQAFVMPMAPQYMFYCENGIWKLCTNSVDNTRGHLNPLSAMDEVDSSFMSEDVYMDVSKIDDVSAQTPFTQNPTTWATPQAPPPSYEESEAGSPDKRFRLMLVNTTNSEDTYSTCQTFDKDAFHVHNNTPATDGEYSASSMSCPQIQNAAASGAVPSEALMNTNLTISHMTSYPSTLLSSTDASLSTSSLDTWEEDDTSFVTSYHDSSYSISRRRGNNASTAHGSQQESESSGVPSLPSSILYFHQKMAGNSNAGLIECQSRRLSYPYNYSIANTKSWVESDYMEHTCSSMIPNVGDDSRNPCMSTPIPHSNARGLLEQGIRSQACFSRCDMSPLRGGHNRNLVEPIASGSVLDVNQFSTPTRVGTAYWV</sequence>
<feature type="compositionally biased region" description="Polar residues" evidence="1">
    <location>
        <begin position="324"/>
        <end position="341"/>
    </location>
</feature>
<proteinExistence type="predicted"/>
<organism evidence="3 4">
    <name type="scientific">Mizuhopecten yessoensis</name>
    <name type="common">Japanese scallop</name>
    <name type="synonym">Patinopecten yessoensis</name>
    <dbReference type="NCBI Taxonomy" id="6573"/>
    <lineage>
        <taxon>Eukaryota</taxon>
        <taxon>Metazoa</taxon>
        <taxon>Spiralia</taxon>
        <taxon>Lophotrochozoa</taxon>
        <taxon>Mollusca</taxon>
        <taxon>Bivalvia</taxon>
        <taxon>Autobranchia</taxon>
        <taxon>Pteriomorphia</taxon>
        <taxon>Pectinida</taxon>
        <taxon>Pectinoidea</taxon>
        <taxon>Pectinidae</taxon>
        <taxon>Mizuhopecten</taxon>
    </lineage>
</organism>
<keyword evidence="2" id="KW-0812">Transmembrane</keyword>
<dbReference type="OrthoDB" id="6114015at2759"/>
<keyword evidence="2" id="KW-0472">Membrane</keyword>
<keyword evidence="2" id="KW-1133">Transmembrane helix</keyword>